<dbReference type="InterPro" id="IPR046335">
    <property type="entry name" value="LacI/GalR-like_sensor"/>
</dbReference>
<keyword evidence="1" id="KW-0805">Transcription regulation</keyword>
<dbReference type="EMBL" id="LGLV01000019">
    <property type="protein sequence ID" value="OBZ92493.1"/>
    <property type="molecule type" value="Genomic_DNA"/>
</dbReference>
<dbReference type="InterPro" id="IPR000843">
    <property type="entry name" value="HTH_LacI"/>
</dbReference>
<dbReference type="Proteomes" id="UP000093111">
    <property type="component" value="Unassembled WGS sequence"/>
</dbReference>
<comment type="caution">
    <text evidence="5">The sequence shown here is derived from an EMBL/GenBank/DDBJ whole genome shotgun (WGS) entry which is preliminary data.</text>
</comment>
<accession>A0A1C7NU42</accession>
<keyword evidence="2" id="KW-0238">DNA-binding</keyword>
<evidence type="ECO:0000313" key="6">
    <source>
        <dbReference type="Proteomes" id="UP000093111"/>
    </source>
</evidence>
<dbReference type="Pfam" id="PF00356">
    <property type="entry name" value="LacI"/>
    <property type="match status" value="1"/>
</dbReference>
<keyword evidence="3" id="KW-0804">Transcription</keyword>
<dbReference type="OrthoDB" id="7170131at2"/>
<evidence type="ECO:0000313" key="5">
    <source>
        <dbReference type="EMBL" id="OBZ92493.1"/>
    </source>
</evidence>
<dbReference type="CDD" id="cd20010">
    <property type="entry name" value="PBP1_AglR-like"/>
    <property type="match status" value="1"/>
</dbReference>
<dbReference type="PROSITE" id="PS50932">
    <property type="entry name" value="HTH_LACI_2"/>
    <property type="match status" value="1"/>
</dbReference>
<dbReference type="SUPFAM" id="SSF47413">
    <property type="entry name" value="lambda repressor-like DNA-binding domains"/>
    <property type="match status" value="1"/>
</dbReference>
<protein>
    <submittedName>
        <fullName evidence="5">Transcriptional regulator</fullName>
    </submittedName>
</protein>
<dbReference type="GO" id="GO:0000976">
    <property type="term" value="F:transcription cis-regulatory region binding"/>
    <property type="evidence" value="ECO:0007669"/>
    <property type="project" value="TreeGrafter"/>
</dbReference>
<evidence type="ECO:0000256" key="1">
    <source>
        <dbReference type="ARBA" id="ARBA00023015"/>
    </source>
</evidence>
<reference evidence="5 6" key="1">
    <citation type="journal article" date="2016" name="Syst. Appl. Microbiol.">
        <title>Pararhizobium polonicum sp. nov. isolated from tumors on stone fruit rootstocks.</title>
        <authorList>
            <person name="Pulawska J."/>
            <person name="Kuzmanovic N."/>
            <person name="Willems A."/>
            <person name="Pothier J.F."/>
        </authorList>
    </citation>
    <scope>NUCLEOTIDE SEQUENCE [LARGE SCALE GENOMIC DNA]</scope>
    <source>
        <strain evidence="5 6">F5.1</strain>
    </source>
</reference>
<gene>
    <name evidence="5" type="ORF">ADU59_25900</name>
</gene>
<sequence>MNLKEFANRLALSQTTVSRALSGYPEVKQATRERILKAALEYGYRPNTSALGLATGRVGAIGIVLKGGGEFGPHTSEFMGGLGGRLQQEEIDILVSTVDSQESELSTYRRLAASKRVDAVILHSPFLDDPRIALLNSLGLPFIVHGRTNSDGNFGWLDIDNFGAVRQSTSHLLDLGHRRIALLNGYRGRIFAEHRQDGYQTALSERGVAIDPALCGHGEFTDEMGFRLMQGFLKLDERPTAVIAGSMMSALGAMRAIRIAGMKVGEDISLIAHDDVFPYISPDHLVPTLSTTRSSIRAAGARIGEMVLELLQGTPAENLREVWPVELVIRNSTAAVKPA</sequence>
<evidence type="ECO:0000259" key="4">
    <source>
        <dbReference type="PROSITE" id="PS50932"/>
    </source>
</evidence>
<dbReference type="GO" id="GO:0003700">
    <property type="term" value="F:DNA-binding transcription factor activity"/>
    <property type="evidence" value="ECO:0007669"/>
    <property type="project" value="TreeGrafter"/>
</dbReference>
<keyword evidence="6" id="KW-1185">Reference proteome</keyword>
<organism evidence="5 6">
    <name type="scientific">Pararhizobium polonicum</name>
    <dbReference type="NCBI Taxonomy" id="1612624"/>
    <lineage>
        <taxon>Bacteria</taxon>
        <taxon>Pseudomonadati</taxon>
        <taxon>Pseudomonadota</taxon>
        <taxon>Alphaproteobacteria</taxon>
        <taxon>Hyphomicrobiales</taxon>
        <taxon>Rhizobiaceae</taxon>
        <taxon>Rhizobium/Agrobacterium group</taxon>
        <taxon>Pararhizobium</taxon>
    </lineage>
</organism>
<dbReference type="Pfam" id="PF13377">
    <property type="entry name" value="Peripla_BP_3"/>
    <property type="match status" value="1"/>
</dbReference>
<dbReference type="PANTHER" id="PTHR30146">
    <property type="entry name" value="LACI-RELATED TRANSCRIPTIONAL REPRESSOR"/>
    <property type="match status" value="1"/>
</dbReference>
<dbReference type="RefSeq" id="WP_068958072.1">
    <property type="nucleotide sequence ID" value="NZ_LGLV01000019.1"/>
</dbReference>
<dbReference type="SMART" id="SM00354">
    <property type="entry name" value="HTH_LACI"/>
    <property type="match status" value="1"/>
</dbReference>
<dbReference type="Gene3D" id="1.10.260.40">
    <property type="entry name" value="lambda repressor-like DNA-binding domains"/>
    <property type="match status" value="1"/>
</dbReference>
<name>A0A1C7NU42_9HYPH</name>
<feature type="domain" description="HTH lacI-type" evidence="4">
    <location>
        <begin position="1"/>
        <end position="55"/>
    </location>
</feature>
<dbReference type="Gene3D" id="3.40.50.2300">
    <property type="match status" value="2"/>
</dbReference>
<dbReference type="PATRIC" id="fig|1612624.7.peg.2897"/>
<dbReference type="STRING" id="1612624.ADU59_25900"/>
<dbReference type="PANTHER" id="PTHR30146:SF109">
    <property type="entry name" value="HTH-TYPE TRANSCRIPTIONAL REGULATOR GALS"/>
    <property type="match status" value="1"/>
</dbReference>
<dbReference type="AlphaFoldDB" id="A0A1C7NU42"/>
<dbReference type="InterPro" id="IPR010982">
    <property type="entry name" value="Lambda_DNA-bd_dom_sf"/>
</dbReference>
<evidence type="ECO:0000256" key="2">
    <source>
        <dbReference type="ARBA" id="ARBA00023125"/>
    </source>
</evidence>
<proteinExistence type="predicted"/>
<evidence type="ECO:0000256" key="3">
    <source>
        <dbReference type="ARBA" id="ARBA00023163"/>
    </source>
</evidence>
<dbReference type="InterPro" id="IPR028082">
    <property type="entry name" value="Peripla_BP_I"/>
</dbReference>
<dbReference type="SUPFAM" id="SSF53822">
    <property type="entry name" value="Periplasmic binding protein-like I"/>
    <property type="match status" value="1"/>
</dbReference>
<dbReference type="CDD" id="cd01392">
    <property type="entry name" value="HTH_LacI"/>
    <property type="match status" value="1"/>
</dbReference>